<organism evidence="11 12">
    <name type="scientific">Mycetocola manganoxydans</name>
    <dbReference type="NCBI Taxonomy" id="699879"/>
    <lineage>
        <taxon>Bacteria</taxon>
        <taxon>Bacillati</taxon>
        <taxon>Actinomycetota</taxon>
        <taxon>Actinomycetes</taxon>
        <taxon>Micrococcales</taxon>
        <taxon>Microbacteriaceae</taxon>
        <taxon>Mycetocola</taxon>
    </lineage>
</organism>
<keyword evidence="6 9" id="KW-1133">Transmembrane helix</keyword>
<evidence type="ECO:0000256" key="10">
    <source>
        <dbReference type="SAM" id="MobiDB-lite"/>
    </source>
</evidence>
<dbReference type="Gene3D" id="1.20.5.3310">
    <property type="match status" value="1"/>
</dbReference>
<dbReference type="EMBL" id="RCUV01000005">
    <property type="protein sequence ID" value="RLP72440.1"/>
    <property type="molecule type" value="Genomic_DNA"/>
</dbReference>
<evidence type="ECO:0000256" key="7">
    <source>
        <dbReference type="ARBA" id="ARBA00023010"/>
    </source>
</evidence>
<dbReference type="HAMAP" id="MF_00236">
    <property type="entry name" value="TatA_E"/>
    <property type="match status" value="1"/>
</dbReference>
<feature type="compositionally biased region" description="Low complexity" evidence="10">
    <location>
        <begin position="58"/>
        <end position="86"/>
    </location>
</feature>
<comment type="function">
    <text evidence="9">Part of the twin-arginine translocation (Tat) system that transports large folded proteins containing a characteristic twin-arginine motif in their signal peptide across membranes. TatA could form the protein-conducting channel of the Tat system.</text>
</comment>
<comment type="subcellular location">
    <subcellularLocation>
        <location evidence="1 9">Cell membrane</location>
        <topology evidence="1 9">Single-pass membrane protein</topology>
    </subcellularLocation>
</comment>
<feature type="region of interest" description="Disordered" evidence="10">
    <location>
        <begin position="53"/>
        <end position="99"/>
    </location>
</feature>
<reference evidence="11 12" key="1">
    <citation type="submission" date="2018-10" db="EMBL/GenBank/DDBJ databases">
        <authorList>
            <person name="Li J."/>
        </authorList>
    </citation>
    <scope>NUCLEOTIDE SEQUENCE [LARGE SCALE GENOMIC DNA]</scope>
    <source>
        <strain evidence="11 12">CCTCC AB209002</strain>
    </source>
</reference>
<keyword evidence="4 9" id="KW-0812">Transmembrane</keyword>
<accession>A0A3L6ZXF0</accession>
<comment type="subunit">
    <text evidence="9">The Tat system comprises two distinct complexes: a TatABC complex, containing multiple copies of TatA, TatB and TatC subunits, and a separate TatA complex, containing only TatA subunits. Substrates initially bind to the TatABC complex, which probably triggers association of the separate TatA complex to form the active translocon.</text>
</comment>
<dbReference type="InterPro" id="IPR006312">
    <property type="entry name" value="TatA/E"/>
</dbReference>
<dbReference type="InterPro" id="IPR003369">
    <property type="entry name" value="TatA/B/E"/>
</dbReference>
<comment type="caution">
    <text evidence="11">The sequence shown here is derived from an EMBL/GenBank/DDBJ whole genome shotgun (WGS) entry which is preliminary data.</text>
</comment>
<feature type="compositionally biased region" description="Polar residues" evidence="10">
    <location>
        <begin position="87"/>
        <end position="99"/>
    </location>
</feature>
<evidence type="ECO:0000256" key="2">
    <source>
        <dbReference type="ARBA" id="ARBA00022448"/>
    </source>
</evidence>
<evidence type="ECO:0000256" key="8">
    <source>
        <dbReference type="ARBA" id="ARBA00023136"/>
    </source>
</evidence>
<dbReference type="PANTHER" id="PTHR42982:SF8">
    <property type="entry name" value="SEC-INDEPENDENT PROTEIN TRANSLOCASE PROTEIN TATA"/>
    <property type="match status" value="1"/>
</dbReference>
<dbReference type="Pfam" id="PF02416">
    <property type="entry name" value="TatA_B_E"/>
    <property type="match status" value="1"/>
</dbReference>
<evidence type="ECO:0000313" key="11">
    <source>
        <dbReference type="EMBL" id="RLP72440.1"/>
    </source>
</evidence>
<evidence type="ECO:0000256" key="4">
    <source>
        <dbReference type="ARBA" id="ARBA00022692"/>
    </source>
</evidence>
<evidence type="ECO:0000256" key="6">
    <source>
        <dbReference type="ARBA" id="ARBA00022989"/>
    </source>
</evidence>
<dbReference type="RefSeq" id="WP_121672162.1">
    <property type="nucleotide sequence ID" value="NZ_BMXM01000001.1"/>
</dbReference>
<keyword evidence="8 9" id="KW-0472">Membrane</keyword>
<dbReference type="GO" id="GO:0033281">
    <property type="term" value="C:TAT protein transport complex"/>
    <property type="evidence" value="ECO:0007669"/>
    <property type="project" value="UniProtKB-UniRule"/>
</dbReference>
<keyword evidence="3 9" id="KW-1003">Cell membrane</keyword>
<dbReference type="GO" id="GO:0043953">
    <property type="term" value="P:protein transport by the Tat complex"/>
    <property type="evidence" value="ECO:0007669"/>
    <property type="project" value="UniProtKB-UniRule"/>
</dbReference>
<name>A0A3L6ZXF0_9MICO</name>
<keyword evidence="12" id="KW-1185">Reference proteome</keyword>
<gene>
    <name evidence="9" type="primary">tatA</name>
    <name evidence="11" type="ORF">D9V29_04640</name>
</gene>
<evidence type="ECO:0000256" key="1">
    <source>
        <dbReference type="ARBA" id="ARBA00004162"/>
    </source>
</evidence>
<dbReference type="GO" id="GO:0008320">
    <property type="term" value="F:protein transmembrane transporter activity"/>
    <property type="evidence" value="ECO:0007669"/>
    <property type="project" value="UniProtKB-UniRule"/>
</dbReference>
<evidence type="ECO:0000256" key="5">
    <source>
        <dbReference type="ARBA" id="ARBA00022927"/>
    </source>
</evidence>
<sequence>MGIFGNAFTGWHLLVIVFLVLLLFGAPKLPALAKSVGQSMKIFKSEIKSDKIDKTDDAAGTTPVAPAATVTPVDTVAPPAEQPAPANQTPGASGSQTKP</sequence>
<dbReference type="Proteomes" id="UP000270299">
    <property type="component" value="Unassembled WGS sequence"/>
</dbReference>
<evidence type="ECO:0000256" key="9">
    <source>
        <dbReference type="HAMAP-Rule" id="MF_00236"/>
    </source>
</evidence>
<keyword evidence="2 9" id="KW-0813">Transport</keyword>
<dbReference type="AlphaFoldDB" id="A0A3L6ZXF0"/>
<dbReference type="OrthoDB" id="5245163at2"/>
<comment type="similarity">
    <text evidence="9">Belongs to the TatA/E family.</text>
</comment>
<evidence type="ECO:0000313" key="12">
    <source>
        <dbReference type="Proteomes" id="UP000270299"/>
    </source>
</evidence>
<keyword evidence="7 9" id="KW-0811">Translocation</keyword>
<protein>
    <recommendedName>
        <fullName evidence="9">Sec-independent protein translocase protein TatA</fullName>
    </recommendedName>
</protein>
<proteinExistence type="inferred from homology"/>
<keyword evidence="5 9" id="KW-0653">Protein transport</keyword>
<evidence type="ECO:0000256" key="3">
    <source>
        <dbReference type="ARBA" id="ARBA00022475"/>
    </source>
</evidence>
<dbReference type="PANTHER" id="PTHR42982">
    <property type="entry name" value="SEC-INDEPENDENT PROTEIN TRANSLOCASE PROTEIN TATA"/>
    <property type="match status" value="1"/>
</dbReference>